<evidence type="ECO:0000313" key="2">
    <source>
        <dbReference type="EMBL" id="MDE5413638.1"/>
    </source>
</evidence>
<dbReference type="EMBL" id="JAOTPO010000005">
    <property type="protein sequence ID" value="MDE5413638.1"/>
    <property type="molecule type" value="Genomic_DNA"/>
</dbReference>
<dbReference type="PANTHER" id="PTHR43591">
    <property type="entry name" value="METHYLTRANSFERASE"/>
    <property type="match status" value="1"/>
</dbReference>
<evidence type="ECO:0000313" key="3">
    <source>
        <dbReference type="Proteomes" id="UP001148125"/>
    </source>
</evidence>
<gene>
    <name evidence="2" type="ORF">N7Z68_09580</name>
</gene>
<sequence length="248" mass="29552">MKIDQNFIIRSFEHAVHNYREATHQVRLWESEKYVFTKYFSKEDKILDIGCGTGRTTFGLYELGYKHLVGLDLSPHMTDEALRIRDQFRMNIDFIQGDATKLSYDDDSFDHALFSFNGIMQIPKKENRIQALKEINRVLKTDGHFIFTTHDRNAEDAFKEFWIEEKRRWEEGTQDQRLYEFGDRLISTSEKERDIYIHIPDTAEVIDTLQSAPFTIVEQFYRSDLFDEPEPVKRFSTDCMFWVVKKTE</sequence>
<keyword evidence="2" id="KW-0808">Transferase</keyword>
<dbReference type="Proteomes" id="UP001148125">
    <property type="component" value="Unassembled WGS sequence"/>
</dbReference>
<dbReference type="GO" id="GO:0032259">
    <property type="term" value="P:methylation"/>
    <property type="evidence" value="ECO:0007669"/>
    <property type="project" value="UniProtKB-KW"/>
</dbReference>
<dbReference type="CDD" id="cd02440">
    <property type="entry name" value="AdoMet_MTases"/>
    <property type="match status" value="1"/>
</dbReference>
<dbReference type="GO" id="GO:0008168">
    <property type="term" value="F:methyltransferase activity"/>
    <property type="evidence" value="ECO:0007669"/>
    <property type="project" value="UniProtKB-KW"/>
</dbReference>
<dbReference type="RefSeq" id="WP_275118257.1">
    <property type="nucleotide sequence ID" value="NZ_JAOTPO010000005.1"/>
</dbReference>
<keyword evidence="2" id="KW-0489">Methyltransferase</keyword>
<organism evidence="2 3">
    <name type="scientific">Alkalihalobacterium chitinilyticum</name>
    <dbReference type="NCBI Taxonomy" id="2980103"/>
    <lineage>
        <taxon>Bacteria</taxon>
        <taxon>Bacillati</taxon>
        <taxon>Bacillota</taxon>
        <taxon>Bacilli</taxon>
        <taxon>Bacillales</taxon>
        <taxon>Bacillaceae</taxon>
        <taxon>Alkalihalobacterium</taxon>
    </lineage>
</organism>
<name>A0ABT5VGR1_9BACI</name>
<reference evidence="2" key="1">
    <citation type="submission" date="2024-05" db="EMBL/GenBank/DDBJ databases">
        <title>Alkalihalobacillus sp. strain MEB203 novel alkaliphilic bacterium from Lonar Lake, India.</title>
        <authorList>
            <person name="Joshi A."/>
            <person name="Thite S."/>
            <person name="Mengade P."/>
        </authorList>
    </citation>
    <scope>NUCLEOTIDE SEQUENCE</scope>
    <source>
        <strain evidence="2">MEB 203</strain>
    </source>
</reference>
<comment type="caution">
    <text evidence="2">The sequence shown here is derived from an EMBL/GenBank/DDBJ whole genome shotgun (WGS) entry which is preliminary data.</text>
</comment>
<evidence type="ECO:0000259" key="1">
    <source>
        <dbReference type="Pfam" id="PF13649"/>
    </source>
</evidence>
<keyword evidence="3" id="KW-1185">Reference proteome</keyword>
<accession>A0ABT5VGR1</accession>
<feature type="domain" description="Methyltransferase" evidence="1">
    <location>
        <begin position="46"/>
        <end position="143"/>
    </location>
</feature>
<dbReference type="Pfam" id="PF13649">
    <property type="entry name" value="Methyltransf_25"/>
    <property type="match status" value="1"/>
</dbReference>
<proteinExistence type="predicted"/>
<dbReference type="Gene3D" id="3.40.50.150">
    <property type="entry name" value="Vaccinia Virus protein VP39"/>
    <property type="match status" value="1"/>
</dbReference>
<dbReference type="SUPFAM" id="SSF53335">
    <property type="entry name" value="S-adenosyl-L-methionine-dependent methyltransferases"/>
    <property type="match status" value="1"/>
</dbReference>
<protein>
    <submittedName>
        <fullName evidence="2">Class I SAM-dependent methyltransferase</fullName>
    </submittedName>
</protein>
<dbReference type="InterPro" id="IPR041698">
    <property type="entry name" value="Methyltransf_25"/>
</dbReference>
<dbReference type="InterPro" id="IPR029063">
    <property type="entry name" value="SAM-dependent_MTases_sf"/>
</dbReference>